<dbReference type="OrthoDB" id="10559686at2759"/>
<proteinExistence type="predicted"/>
<dbReference type="AlphaFoldDB" id="A0A2P5YCK1"/>
<evidence type="ECO:0000313" key="2">
    <source>
        <dbReference type="Proteomes" id="UP000239757"/>
    </source>
</evidence>
<protein>
    <submittedName>
        <fullName evidence="1">Uncharacterized protein</fullName>
    </submittedName>
</protein>
<dbReference type="Proteomes" id="UP000239757">
    <property type="component" value="Unassembled WGS sequence"/>
</dbReference>
<organism evidence="1 2">
    <name type="scientific">Gossypium barbadense</name>
    <name type="common">Sea Island cotton</name>
    <name type="synonym">Hibiscus barbadensis</name>
    <dbReference type="NCBI Taxonomy" id="3634"/>
    <lineage>
        <taxon>Eukaryota</taxon>
        <taxon>Viridiplantae</taxon>
        <taxon>Streptophyta</taxon>
        <taxon>Embryophyta</taxon>
        <taxon>Tracheophyta</taxon>
        <taxon>Spermatophyta</taxon>
        <taxon>Magnoliopsida</taxon>
        <taxon>eudicotyledons</taxon>
        <taxon>Gunneridae</taxon>
        <taxon>Pentapetalae</taxon>
        <taxon>rosids</taxon>
        <taxon>malvids</taxon>
        <taxon>Malvales</taxon>
        <taxon>Malvaceae</taxon>
        <taxon>Malvoideae</taxon>
        <taxon>Gossypium</taxon>
    </lineage>
</organism>
<gene>
    <name evidence="1" type="ORF">GOBAR_AA07247</name>
</gene>
<evidence type="ECO:0000313" key="1">
    <source>
        <dbReference type="EMBL" id="PPS13332.1"/>
    </source>
</evidence>
<name>A0A2P5YCK1_GOSBA</name>
<sequence>MGMKTKSIFQSTWERKLVRNRKQTNLRTQNPKSLIPKLFLIPQRCWKNRISLVIFSSTSIPLEMVELSNSHSSVDVLYLNLSSEGLKEDLAYQTLAMKPGVRKFRSDLPIAYVRAASSSFFLWSSACTPGMSCTWLVKGRKKGYMVSDPDDIGTVRLVGWLMMVSCPNSINIFLFLLLLGSRLVCELGPVSIPKAHGEGCGASLSMLLPLPPYYFFNISRANPESDSTTNPISGSKSDFIPIFKKCIYHIQLNPRLGAEIEIGTAQIQSGTKPSPFSHCSFLLRARSVPFVQPALAYASYSSYKNLFHCLNGTPKRLDKADPWEDVEAGLESIPSAPGTIRGQSGLEYGPIDSIFMLGTELLFRVKGRAVARTAFTGKFPSTGRRRKGLGGLTKARKPGSFRKWIPIRRVHNRMDKLTLTRPFWSNSGFSLGVSVRKGRPYREESCFYRSSKHGMIKPKWKIVYFINKAKAFLFVRNSLQVVGFIGVTLTLSPSAGPFSTVTGPLRQLLIPEKFPSDISTGKTSYESCLPSTD</sequence>
<reference evidence="1 2" key="1">
    <citation type="submission" date="2015-01" db="EMBL/GenBank/DDBJ databases">
        <title>Genome of allotetraploid Gossypium barbadense reveals genomic plasticity and fiber elongation in cotton evolution.</title>
        <authorList>
            <person name="Chen X."/>
            <person name="Liu X."/>
            <person name="Zhao B."/>
            <person name="Zheng H."/>
            <person name="Hu Y."/>
            <person name="Lu G."/>
            <person name="Yang C."/>
            <person name="Chen J."/>
            <person name="Shan C."/>
            <person name="Zhang L."/>
            <person name="Zhou Y."/>
            <person name="Wang L."/>
            <person name="Guo W."/>
            <person name="Bai Y."/>
            <person name="Ruan J."/>
            <person name="Shangguan X."/>
            <person name="Mao Y."/>
            <person name="Jiang J."/>
            <person name="Zhu Y."/>
            <person name="Lei J."/>
            <person name="Kang H."/>
            <person name="Chen S."/>
            <person name="He X."/>
            <person name="Wang R."/>
            <person name="Wang Y."/>
            <person name="Chen J."/>
            <person name="Wang L."/>
            <person name="Yu S."/>
            <person name="Wang B."/>
            <person name="Wei J."/>
            <person name="Song S."/>
            <person name="Lu X."/>
            <person name="Gao Z."/>
            <person name="Gu W."/>
            <person name="Deng X."/>
            <person name="Ma D."/>
            <person name="Wang S."/>
            <person name="Liang W."/>
            <person name="Fang L."/>
            <person name="Cai C."/>
            <person name="Zhu X."/>
            <person name="Zhou B."/>
            <person name="Zhang Y."/>
            <person name="Chen Z."/>
            <person name="Xu S."/>
            <person name="Zhu R."/>
            <person name="Wang S."/>
            <person name="Zhang T."/>
            <person name="Zhao G."/>
        </authorList>
    </citation>
    <scope>NUCLEOTIDE SEQUENCE [LARGE SCALE GENOMIC DNA]</scope>
    <source>
        <strain evidence="2">cv. Xinhai21</strain>
        <tissue evidence="1">Leaf</tissue>
    </source>
</reference>
<dbReference type="EMBL" id="KZ663362">
    <property type="protein sequence ID" value="PPS13332.1"/>
    <property type="molecule type" value="Genomic_DNA"/>
</dbReference>
<accession>A0A2P5YCK1</accession>